<evidence type="ECO:0000313" key="1">
    <source>
        <dbReference type="EMBL" id="RNA11736.1"/>
    </source>
</evidence>
<organism evidence="1 2">
    <name type="scientific">Brachionus plicatilis</name>
    <name type="common">Marine rotifer</name>
    <name type="synonym">Brachionus muelleri</name>
    <dbReference type="NCBI Taxonomy" id="10195"/>
    <lineage>
        <taxon>Eukaryota</taxon>
        <taxon>Metazoa</taxon>
        <taxon>Spiralia</taxon>
        <taxon>Gnathifera</taxon>
        <taxon>Rotifera</taxon>
        <taxon>Eurotatoria</taxon>
        <taxon>Monogononta</taxon>
        <taxon>Pseudotrocha</taxon>
        <taxon>Ploima</taxon>
        <taxon>Brachionidae</taxon>
        <taxon>Brachionus</taxon>
    </lineage>
</organism>
<protein>
    <submittedName>
        <fullName evidence="1">Uncharacterized protein</fullName>
    </submittedName>
</protein>
<keyword evidence="2" id="KW-1185">Reference proteome</keyword>
<dbReference type="Proteomes" id="UP000276133">
    <property type="component" value="Unassembled WGS sequence"/>
</dbReference>
<accession>A0A3M7QJW6</accession>
<evidence type="ECO:0000313" key="2">
    <source>
        <dbReference type="Proteomes" id="UP000276133"/>
    </source>
</evidence>
<sequence length="102" mass="12058">MSRYIELSFHILAIIYPENSRKMKDEVSIEFQIYSLSMSDKSNGSIFKILGEQKEEMSRKINFSFNRSKLLNKLRCFINNSNPRKELKLSTAMQISELRLFI</sequence>
<proteinExistence type="predicted"/>
<dbReference type="EMBL" id="REGN01005873">
    <property type="protein sequence ID" value="RNA11736.1"/>
    <property type="molecule type" value="Genomic_DNA"/>
</dbReference>
<dbReference type="AlphaFoldDB" id="A0A3M7QJW6"/>
<comment type="caution">
    <text evidence="1">The sequence shown here is derived from an EMBL/GenBank/DDBJ whole genome shotgun (WGS) entry which is preliminary data.</text>
</comment>
<name>A0A3M7QJW6_BRAPC</name>
<gene>
    <name evidence="1" type="ORF">BpHYR1_037815</name>
</gene>
<reference evidence="1 2" key="1">
    <citation type="journal article" date="2018" name="Sci. Rep.">
        <title>Genomic signatures of local adaptation to the degree of environmental predictability in rotifers.</title>
        <authorList>
            <person name="Franch-Gras L."/>
            <person name="Hahn C."/>
            <person name="Garcia-Roger E.M."/>
            <person name="Carmona M.J."/>
            <person name="Serra M."/>
            <person name="Gomez A."/>
        </authorList>
    </citation>
    <scope>NUCLEOTIDE SEQUENCE [LARGE SCALE GENOMIC DNA]</scope>
    <source>
        <strain evidence="1">HYR1</strain>
    </source>
</reference>